<evidence type="ECO:0000313" key="2">
    <source>
        <dbReference type="Proteomes" id="UP000295662"/>
    </source>
</evidence>
<sequence length="104" mass="11745">MPALKRKAVSPAQPFIPDRLEDLPNIGKKLAVDLRTAGIHHPRDLVSKDPRIIFAELAPIMGHRHDPCVFYTLLAVKHYLLHFEAIPWWKFSAEGKEILASSNA</sequence>
<proteinExistence type="predicted"/>
<protein>
    <submittedName>
        <fullName evidence="1">DNA transformation protein</fullName>
    </submittedName>
</protein>
<dbReference type="Proteomes" id="UP000295662">
    <property type="component" value="Unassembled WGS sequence"/>
</dbReference>
<gene>
    <name evidence="1" type="ORF">EI77_00528</name>
</gene>
<dbReference type="Pfam" id="PF11731">
    <property type="entry name" value="Cdd1"/>
    <property type="match status" value="1"/>
</dbReference>
<name>A0A4R7SRC4_9BACT</name>
<keyword evidence="2" id="KW-1185">Reference proteome</keyword>
<comment type="caution">
    <text evidence="1">The sequence shown here is derived from an EMBL/GenBank/DDBJ whole genome shotgun (WGS) entry which is preliminary data.</text>
</comment>
<evidence type="ECO:0000313" key="1">
    <source>
        <dbReference type="EMBL" id="TDU81225.1"/>
    </source>
</evidence>
<dbReference type="Gene3D" id="1.10.150.20">
    <property type="entry name" value="5' to 3' exonuclease, C-terminal subdomain"/>
    <property type="match status" value="1"/>
</dbReference>
<organism evidence="1 2">
    <name type="scientific">Prosthecobacter fusiformis</name>
    <dbReference type="NCBI Taxonomy" id="48464"/>
    <lineage>
        <taxon>Bacteria</taxon>
        <taxon>Pseudomonadati</taxon>
        <taxon>Verrucomicrobiota</taxon>
        <taxon>Verrucomicrobiia</taxon>
        <taxon>Verrucomicrobiales</taxon>
        <taxon>Verrucomicrobiaceae</taxon>
        <taxon>Prosthecobacter</taxon>
    </lineage>
</organism>
<dbReference type="EMBL" id="SOCA01000001">
    <property type="protein sequence ID" value="TDU81225.1"/>
    <property type="molecule type" value="Genomic_DNA"/>
</dbReference>
<accession>A0A4R7SRC4</accession>
<dbReference type="InterPro" id="IPR021725">
    <property type="entry name" value="Cdd1"/>
</dbReference>
<reference evidence="1 2" key="1">
    <citation type="submission" date="2019-03" db="EMBL/GenBank/DDBJ databases">
        <title>Genomic Encyclopedia of Archaeal and Bacterial Type Strains, Phase II (KMG-II): from individual species to whole genera.</title>
        <authorList>
            <person name="Goeker M."/>
        </authorList>
    </citation>
    <scope>NUCLEOTIDE SEQUENCE [LARGE SCALE GENOMIC DNA]</scope>
    <source>
        <strain evidence="1 2">ATCC 25309</strain>
    </source>
</reference>
<dbReference type="AlphaFoldDB" id="A0A4R7SRC4"/>
<dbReference type="RefSeq" id="WP_166646985.1">
    <property type="nucleotide sequence ID" value="NZ_SOCA01000001.1"/>
</dbReference>